<dbReference type="GO" id="GO:0032476">
    <property type="term" value="C:polyprenyl diphosphate synthase complex"/>
    <property type="evidence" value="ECO:0000318"/>
    <property type="project" value="GO_Central"/>
</dbReference>
<dbReference type="HOGENOM" id="CLU_269867_0_0_1"/>
<dbReference type="GO" id="GO:0008299">
    <property type="term" value="P:isoprenoid biosynthetic process"/>
    <property type="evidence" value="ECO:0000318"/>
    <property type="project" value="GO_Central"/>
</dbReference>
<name>H3GPA8_PHYRM</name>
<dbReference type="Gene3D" id="3.40.50.720">
    <property type="entry name" value="NAD(P)-binding Rossmann-like Domain"/>
    <property type="match status" value="2"/>
</dbReference>
<dbReference type="InterPro" id="IPR008949">
    <property type="entry name" value="Isoprenoid_synthase_dom_sf"/>
</dbReference>
<dbReference type="VEuPathDB" id="FungiDB:KRP22_4509"/>
<dbReference type="PANTHER" id="PTHR12001:SF69">
    <property type="entry name" value="ALL TRANS-POLYPRENYL-DIPHOSPHATE SYNTHASE PDSS1"/>
    <property type="match status" value="1"/>
</dbReference>
<dbReference type="PROSITE" id="PS00444">
    <property type="entry name" value="POLYPRENYL_SYNTHASE_2"/>
    <property type="match status" value="1"/>
</dbReference>
<dbReference type="GO" id="GO:0005739">
    <property type="term" value="C:mitochondrion"/>
    <property type="evidence" value="ECO:0000318"/>
    <property type="project" value="GO_Central"/>
</dbReference>
<dbReference type="InterPro" id="IPR036291">
    <property type="entry name" value="NAD(P)-bd_dom_sf"/>
</dbReference>
<dbReference type="SUPFAM" id="SSF51735">
    <property type="entry name" value="NAD(P)-binding Rossmann-fold domains"/>
    <property type="match status" value="2"/>
</dbReference>
<dbReference type="VEuPathDB" id="FungiDB:KRP23_13797"/>
<evidence type="ECO:0000256" key="5">
    <source>
        <dbReference type="ARBA" id="ARBA00022842"/>
    </source>
</evidence>
<dbReference type="GO" id="GO:0046872">
    <property type="term" value="F:metal ion binding"/>
    <property type="evidence" value="ECO:0007669"/>
    <property type="project" value="UniProtKB-KW"/>
</dbReference>
<evidence type="ECO:0000256" key="7">
    <source>
        <dbReference type="SAM" id="MobiDB-lite"/>
    </source>
</evidence>
<evidence type="ECO:0000256" key="6">
    <source>
        <dbReference type="ARBA" id="ARBA00023229"/>
    </source>
</evidence>
<comment type="cofactor">
    <cofactor evidence="1">
        <name>Mg(2+)</name>
        <dbReference type="ChEBI" id="CHEBI:18420"/>
    </cofactor>
</comment>
<dbReference type="Gene3D" id="1.10.600.10">
    <property type="entry name" value="Farnesyl Diphosphate Synthase"/>
    <property type="match status" value="1"/>
</dbReference>
<dbReference type="AlphaFoldDB" id="H3GPA8"/>
<feature type="region of interest" description="Disordered" evidence="7">
    <location>
        <begin position="998"/>
        <end position="1037"/>
    </location>
</feature>
<keyword evidence="4" id="KW-0479">Metal-binding</keyword>
<dbReference type="PANTHER" id="PTHR12001">
    <property type="entry name" value="GERANYLGERANYL PYROPHOSPHATE SYNTHASE"/>
    <property type="match status" value="1"/>
</dbReference>
<keyword evidence="5" id="KW-0460">Magnesium</keyword>
<dbReference type="EnsemblProtists" id="Phyra78516">
    <property type="protein sequence ID" value="Phyra78516"/>
    <property type="gene ID" value="Phyra78516"/>
</dbReference>
<reference evidence="8" key="2">
    <citation type="submission" date="2015-06" db="UniProtKB">
        <authorList>
            <consortium name="EnsemblProtists"/>
        </authorList>
    </citation>
    <scope>IDENTIFICATION</scope>
    <source>
        <strain evidence="8">Pr102</strain>
    </source>
</reference>
<dbReference type="VEuPathDB" id="FungiDB:KRP22_4510"/>
<evidence type="ECO:0000256" key="4">
    <source>
        <dbReference type="ARBA" id="ARBA00022723"/>
    </source>
</evidence>
<dbReference type="GO" id="GO:0006744">
    <property type="term" value="P:ubiquinone biosynthetic process"/>
    <property type="evidence" value="ECO:0000318"/>
    <property type="project" value="GO_Central"/>
</dbReference>
<evidence type="ECO:0000256" key="1">
    <source>
        <dbReference type="ARBA" id="ARBA00001946"/>
    </source>
</evidence>
<evidence type="ECO:0000313" key="9">
    <source>
        <dbReference type="Proteomes" id="UP000005238"/>
    </source>
</evidence>
<dbReference type="eggNOG" id="KOG0776">
    <property type="taxonomic scope" value="Eukaryota"/>
</dbReference>
<feature type="compositionally biased region" description="Acidic residues" evidence="7">
    <location>
        <begin position="1012"/>
        <end position="1028"/>
    </location>
</feature>
<reference evidence="9" key="1">
    <citation type="journal article" date="2006" name="Science">
        <title>Phytophthora genome sequences uncover evolutionary origins and mechanisms of pathogenesis.</title>
        <authorList>
            <person name="Tyler B.M."/>
            <person name="Tripathy S."/>
            <person name="Zhang X."/>
            <person name="Dehal P."/>
            <person name="Jiang R.H."/>
            <person name="Aerts A."/>
            <person name="Arredondo F.D."/>
            <person name="Baxter L."/>
            <person name="Bensasson D."/>
            <person name="Beynon J.L."/>
            <person name="Chapman J."/>
            <person name="Damasceno C.M."/>
            <person name="Dorrance A.E."/>
            <person name="Dou D."/>
            <person name="Dickerman A.W."/>
            <person name="Dubchak I.L."/>
            <person name="Garbelotto M."/>
            <person name="Gijzen M."/>
            <person name="Gordon S.G."/>
            <person name="Govers F."/>
            <person name="Grunwald N.J."/>
            <person name="Huang W."/>
            <person name="Ivors K.L."/>
            <person name="Jones R.W."/>
            <person name="Kamoun S."/>
            <person name="Krampis K."/>
            <person name="Lamour K.H."/>
            <person name="Lee M.K."/>
            <person name="McDonald W.H."/>
            <person name="Medina M."/>
            <person name="Meijer H.J."/>
            <person name="Nordberg E.K."/>
            <person name="Maclean D.J."/>
            <person name="Ospina-Giraldo M.D."/>
            <person name="Morris P.F."/>
            <person name="Phuntumart V."/>
            <person name="Putnam N.H."/>
            <person name="Rash S."/>
            <person name="Rose J.K."/>
            <person name="Sakihama Y."/>
            <person name="Salamov A.A."/>
            <person name="Savidor A."/>
            <person name="Scheuring C.F."/>
            <person name="Smith B.M."/>
            <person name="Sobral B.W."/>
            <person name="Terry A."/>
            <person name="Torto-Alalibo T.A."/>
            <person name="Win J."/>
            <person name="Xu Z."/>
            <person name="Zhang H."/>
            <person name="Grigoriev I.V."/>
            <person name="Rokhsar D.S."/>
            <person name="Boore J.L."/>
        </authorList>
    </citation>
    <scope>NUCLEOTIDE SEQUENCE [LARGE SCALE GENOMIC DNA]</scope>
    <source>
        <strain evidence="9">Pr102</strain>
    </source>
</reference>
<feature type="region of interest" description="Disordered" evidence="7">
    <location>
        <begin position="723"/>
        <end position="752"/>
    </location>
</feature>
<evidence type="ECO:0000256" key="3">
    <source>
        <dbReference type="ARBA" id="ARBA00022679"/>
    </source>
</evidence>
<dbReference type="STRING" id="164328.H3GPA8"/>
<dbReference type="InterPro" id="IPR033749">
    <property type="entry name" value="Polyprenyl_synt_CS"/>
</dbReference>
<proteinExistence type="inferred from homology"/>
<dbReference type="Proteomes" id="UP000005238">
    <property type="component" value="Unassembled WGS sequence"/>
</dbReference>
<accession>H3GPA8</accession>
<dbReference type="InParanoid" id="H3GPA8"/>
<feature type="compositionally biased region" description="Basic and acidic residues" evidence="7">
    <location>
        <begin position="738"/>
        <end position="751"/>
    </location>
</feature>
<dbReference type="InterPro" id="IPR000092">
    <property type="entry name" value="Polyprenyl_synt"/>
</dbReference>
<keyword evidence="9" id="KW-1185">Reference proteome</keyword>
<dbReference type="SFLD" id="SFLDS00005">
    <property type="entry name" value="Isoprenoid_Synthase_Type_I"/>
    <property type="match status" value="1"/>
</dbReference>
<dbReference type="CDD" id="cd00685">
    <property type="entry name" value="Trans_IPPS_HT"/>
    <property type="match status" value="1"/>
</dbReference>
<comment type="similarity">
    <text evidence="2">Belongs to the FPP/GGPP synthase family.</text>
</comment>
<dbReference type="VEuPathDB" id="FungiDB:KRP23_13796"/>
<dbReference type="SUPFAM" id="SSF48576">
    <property type="entry name" value="Terpenoid synthases"/>
    <property type="match status" value="1"/>
</dbReference>
<protein>
    <submittedName>
        <fullName evidence="8">Uncharacterized protein</fullName>
    </submittedName>
</protein>
<evidence type="ECO:0000313" key="8">
    <source>
        <dbReference type="EnsemblProtists" id="Phyra78516"/>
    </source>
</evidence>
<dbReference type="PROSITE" id="PS00723">
    <property type="entry name" value="POLYPRENYL_SYNTHASE_1"/>
    <property type="match status" value="1"/>
</dbReference>
<dbReference type="GO" id="GO:0004659">
    <property type="term" value="F:prenyltransferase activity"/>
    <property type="evidence" value="ECO:0000318"/>
    <property type="project" value="GO_Central"/>
</dbReference>
<evidence type="ECO:0000256" key="2">
    <source>
        <dbReference type="ARBA" id="ARBA00006706"/>
    </source>
</evidence>
<keyword evidence="6" id="KW-0414">Isoprene biosynthesis</keyword>
<keyword evidence="3" id="KW-0808">Transferase</keyword>
<organism evidence="8 9">
    <name type="scientific">Phytophthora ramorum</name>
    <name type="common">Sudden oak death agent</name>
    <dbReference type="NCBI Taxonomy" id="164328"/>
    <lineage>
        <taxon>Eukaryota</taxon>
        <taxon>Sar</taxon>
        <taxon>Stramenopiles</taxon>
        <taxon>Oomycota</taxon>
        <taxon>Peronosporomycetes</taxon>
        <taxon>Peronosporales</taxon>
        <taxon>Peronosporaceae</taxon>
        <taxon>Phytophthora</taxon>
    </lineage>
</organism>
<dbReference type="EMBL" id="DS566029">
    <property type="status" value="NOT_ANNOTATED_CDS"/>
    <property type="molecule type" value="Genomic_DNA"/>
</dbReference>
<sequence>MKLLVQRGVSLATRARRMSSLREQAVRVMAGKIRSDLESNPNLWLSASAVDEPTVSILHPAPGYALGGDTPEVHHNLSEDFATDVDVPLVYLPTDPSQLADPFTLVEQDMVSVTHSIKRILGSDHPVLAAVARYFFEHDGGKKVRPTMVLLLSRAAEAHRLARGSPLPETQSEEYTRAAQQRLAEITCVYSFALVDEEVELLLDEMEMIHTASLMHDDVIDEADTRRGRPSVNKVFGGKMAVLAGDFLLARSSVSLARLRNLEAVELMSTSIEHLVKGEVMQMKNADARDDISPFEYYLRKNYYKTGSLMSNSCKAALVLGKHDERICDLGFAFGRHIGLAFQLIDDVLDYEGVNTGKPLLADLKSGLSTAPLLLAQEEFPVLRELSKRKFSQDGDIELASELVEKSTGIARSKALAIGQAELAAQAAMQFAPSPERDALSHRSLGDGGVAAQEQVSVALVAAVESTKDPRVQRLKHATNCYLVQCNFAQGGEDSIRRAVRNADAVLLVPALSESGVRFSRRVVDAVAAEQVSRLVVISSILTAPELLARCRQEHAKERPPTEAVGSTPTDVAALEGYEAVEVHARNRLPEQGRCVSLRIPLLMETLLYCRDELLFANRFIGCFGPDTHVPCISVRDVGYAAAEVLANPKRKYEAVYRLTGGANSSCSPNQVAQCLTEFLGRETKYRKLSDADYLRVMKDKRTPDQVAQGTVGLRIFLEGPAESEARGEDLSNSQETLKTEARQGESRSLHLPDAFHSTSNFRLLTKRERMAPRQWLQRHAPLLFARTPQNQVQLFVVGSGEALFLEVSKFVASQITAPSALPPREVGESAIPVVLPGRQGHRGIDGGLQQAKVTLCTVKAAPGISERSQSAGVPLPPTVYQLEGAPPYPMGDLLKQLSSLDVVMLIPPLRLGSRACLDVVRAVVHAAVRANAWGVVLVSSILVGCPTTQQSALLEQLEEIESCVKTSGVSFTILRLPLFMEYFLALSYCDEDSESFGSLEEEKREAPTAGEELESELEAQAQDEVEAGEIQTSLSSPPSRMRWPLLEPTLASARVYLMSLDDAAKALVAAAFTFPLHRMKTKELYTCSVTMKDVQRTLQRHANKARPVRLSRVDALREQPGREFWRVAYWPRAHTQLFLECAVEFSKDVQTAVQTSAAVGGSIDTSAMVLPVSQSFEDLTDIAPLTLDQWAEINSKRYTQVLAAHRCDD</sequence>
<dbReference type="Pfam" id="PF00348">
    <property type="entry name" value="polyprenyl_synt"/>
    <property type="match status" value="1"/>
</dbReference>